<gene>
    <name evidence="2" type="ORF">NCTC11466_02100</name>
</gene>
<feature type="region of interest" description="Disordered" evidence="1">
    <location>
        <begin position="288"/>
        <end position="315"/>
    </location>
</feature>
<name>A0A3S4IMZ2_9ENTR</name>
<dbReference type="KEGG" id="clap:NCTC11466_02100"/>
<dbReference type="EMBL" id="LR134201">
    <property type="protein sequence ID" value="VEB97359.1"/>
    <property type="molecule type" value="Genomic_DNA"/>
</dbReference>
<evidence type="ECO:0000256" key="1">
    <source>
        <dbReference type="SAM" id="MobiDB-lite"/>
    </source>
</evidence>
<reference evidence="2 3" key="1">
    <citation type="submission" date="2018-12" db="EMBL/GenBank/DDBJ databases">
        <authorList>
            <consortium name="Pathogen Informatics"/>
        </authorList>
    </citation>
    <scope>NUCLEOTIDE SEQUENCE [LARGE SCALE GENOMIC DNA]</scope>
    <source>
        <strain evidence="2 3">NCTC11466</strain>
    </source>
</reference>
<accession>A0A3S4IMZ2</accession>
<feature type="compositionally biased region" description="Polar residues" evidence="1">
    <location>
        <begin position="303"/>
        <end position="315"/>
    </location>
</feature>
<proteinExistence type="predicted"/>
<evidence type="ECO:0000313" key="3">
    <source>
        <dbReference type="Proteomes" id="UP000274122"/>
    </source>
</evidence>
<evidence type="ECO:0000313" key="2">
    <source>
        <dbReference type="EMBL" id="VEB97359.1"/>
    </source>
</evidence>
<sequence length="315" mass="35245">MNTAEVIRFPGPEPGSNEPVIAGKGFALIHRQFMDSKLYKDSQAVHLWLHLILKANHSSELVETDIGQLEVKRGEMITGRPTLVSETFIPDNKVKSLLRTFEAKGMIEISSKGRKFSVISILKYDDFQSQICPTNVQQMSNANASVNAALSDVCPSDVQRLSINNNILNTNVFNTRPGISLPAVQQDKFVRPDAAIQTPKGDKWGTADDLRAAEWMFDTVLTIAPSARKPNFTAWANDIRLMRERDDRTHKDMCSLFRWATQDSFWKGNVLCPATLREKWVQLEIKRGKQQDGGAGGGRPSLDFNNTDWAQGLTL</sequence>
<evidence type="ECO:0008006" key="4">
    <source>
        <dbReference type="Google" id="ProtNLM"/>
    </source>
</evidence>
<organism evidence="2 3">
    <name type="scientific">Cedecea lapagei</name>
    <dbReference type="NCBI Taxonomy" id="158823"/>
    <lineage>
        <taxon>Bacteria</taxon>
        <taxon>Pseudomonadati</taxon>
        <taxon>Pseudomonadota</taxon>
        <taxon>Gammaproteobacteria</taxon>
        <taxon>Enterobacterales</taxon>
        <taxon>Enterobacteriaceae</taxon>
        <taxon>Cedecea</taxon>
    </lineage>
</organism>
<dbReference type="AlphaFoldDB" id="A0A3S4IMZ2"/>
<dbReference type="Proteomes" id="UP000274122">
    <property type="component" value="Chromosome"/>
</dbReference>
<keyword evidence="3" id="KW-1185">Reference proteome</keyword>
<protein>
    <recommendedName>
        <fullName evidence="4">DNA replication protein</fullName>
    </recommendedName>
</protein>